<accession>A0A1G2E5J7</accession>
<dbReference type="SUPFAM" id="SSF64182">
    <property type="entry name" value="DHH phosphoesterases"/>
    <property type="match status" value="1"/>
</dbReference>
<dbReference type="Proteomes" id="UP000178703">
    <property type="component" value="Unassembled WGS sequence"/>
</dbReference>
<sequence>MEDFSQAKNLIEGAQSILILPPQKIDGDTLASSLALFSTLKKLGKNVNALINEVPEKFKFLNGYQPETSGDFVISVNTADKEISKMHYERNNGDLRIYLTLNKGELRARDVSFPAITQPVNLLVTIGIKSLTEVEKFFEQNSRFLSDALILNIDNHSANENFGEVNLVNAASSSAEILTNLIRFMESEDEAFLDENIATNLLAGVIYASQNFRNSTTQPKTFETSAFLIERGGNHQKIIQHLYKQKNVSQVNLLGRILERLSFNEPKELYSASLTEKDFQECQASSRDLGFVVEELKSSFRYLPNLLVLWESRASPVVIKGIFYSTKEGLAEKILQNYEGVSKGEGVLFLIRGSDLDSAKENLLKIV</sequence>
<proteinExistence type="predicted"/>
<dbReference type="PANTHER" id="PTHR47618">
    <property type="entry name" value="BIFUNCTIONAL OLIGORIBONUCLEASE AND PAP PHOSPHATASE NRNA"/>
    <property type="match status" value="1"/>
</dbReference>
<organism evidence="2 3">
    <name type="scientific">Candidatus Nealsonbacteria bacterium RIFCSPHIGHO2_02_FULL_43_13</name>
    <dbReference type="NCBI Taxonomy" id="1801668"/>
    <lineage>
        <taxon>Bacteria</taxon>
        <taxon>Candidatus Nealsoniibacteriota</taxon>
    </lineage>
</organism>
<dbReference type="STRING" id="1801668.A3D46_00295"/>
<gene>
    <name evidence="2" type="ORF">A3D46_00295</name>
</gene>
<feature type="domain" description="DDH" evidence="1">
    <location>
        <begin position="17"/>
        <end position="205"/>
    </location>
</feature>
<dbReference type="PANTHER" id="PTHR47618:SF1">
    <property type="entry name" value="BIFUNCTIONAL OLIGORIBONUCLEASE AND PAP PHOSPHATASE NRNA"/>
    <property type="match status" value="1"/>
</dbReference>
<comment type="caution">
    <text evidence="2">The sequence shown here is derived from an EMBL/GenBank/DDBJ whole genome shotgun (WGS) entry which is preliminary data.</text>
</comment>
<dbReference type="InterPro" id="IPR051319">
    <property type="entry name" value="Oligoribo/pAp-PDE_c-di-AMP_PDE"/>
</dbReference>
<evidence type="ECO:0000259" key="1">
    <source>
        <dbReference type="Pfam" id="PF01368"/>
    </source>
</evidence>
<dbReference type="EMBL" id="MHMD01000032">
    <property type="protein sequence ID" value="OGZ21045.1"/>
    <property type="molecule type" value="Genomic_DNA"/>
</dbReference>
<dbReference type="InterPro" id="IPR038763">
    <property type="entry name" value="DHH_sf"/>
</dbReference>
<dbReference type="InterPro" id="IPR001667">
    <property type="entry name" value="DDH_dom"/>
</dbReference>
<reference evidence="2 3" key="1">
    <citation type="journal article" date="2016" name="Nat. Commun.">
        <title>Thousands of microbial genomes shed light on interconnected biogeochemical processes in an aquifer system.</title>
        <authorList>
            <person name="Anantharaman K."/>
            <person name="Brown C.T."/>
            <person name="Hug L.A."/>
            <person name="Sharon I."/>
            <person name="Castelle C.J."/>
            <person name="Probst A.J."/>
            <person name="Thomas B.C."/>
            <person name="Singh A."/>
            <person name="Wilkins M.J."/>
            <person name="Karaoz U."/>
            <person name="Brodie E.L."/>
            <person name="Williams K.H."/>
            <person name="Hubbard S.S."/>
            <person name="Banfield J.F."/>
        </authorList>
    </citation>
    <scope>NUCLEOTIDE SEQUENCE [LARGE SCALE GENOMIC DNA]</scope>
</reference>
<dbReference type="Gene3D" id="3.90.1640.10">
    <property type="entry name" value="inorganic pyrophosphatase (n-terminal core)"/>
    <property type="match status" value="2"/>
</dbReference>
<evidence type="ECO:0000313" key="2">
    <source>
        <dbReference type="EMBL" id="OGZ21045.1"/>
    </source>
</evidence>
<name>A0A1G2E5J7_9BACT</name>
<evidence type="ECO:0000313" key="3">
    <source>
        <dbReference type="Proteomes" id="UP000178703"/>
    </source>
</evidence>
<dbReference type="AlphaFoldDB" id="A0A1G2E5J7"/>
<protein>
    <recommendedName>
        <fullName evidence="1">DDH domain-containing protein</fullName>
    </recommendedName>
</protein>
<dbReference type="Pfam" id="PF01368">
    <property type="entry name" value="DHH"/>
    <property type="match status" value="1"/>
</dbReference>